<comment type="similarity">
    <text evidence="1">Belongs to the F420H(2)-dependent quinone reductase family.</text>
</comment>
<evidence type="ECO:0000313" key="4">
    <source>
        <dbReference type="EMBL" id="CAB4669253.1"/>
    </source>
</evidence>
<accession>A0A6J6M9N9</accession>
<dbReference type="GO" id="GO:0005886">
    <property type="term" value="C:plasma membrane"/>
    <property type="evidence" value="ECO:0007669"/>
    <property type="project" value="TreeGrafter"/>
</dbReference>
<dbReference type="Pfam" id="PF04075">
    <property type="entry name" value="F420H2_quin_red"/>
    <property type="match status" value="1"/>
</dbReference>
<evidence type="ECO:0000256" key="2">
    <source>
        <dbReference type="ARBA" id="ARBA00049106"/>
    </source>
</evidence>
<dbReference type="InterPro" id="IPR012349">
    <property type="entry name" value="Split_barrel_FMN-bd"/>
</dbReference>
<evidence type="ECO:0000256" key="1">
    <source>
        <dbReference type="ARBA" id="ARBA00008710"/>
    </source>
</evidence>
<dbReference type="EMBL" id="CAFBQH010000057">
    <property type="protein sequence ID" value="CAB5051204.1"/>
    <property type="molecule type" value="Genomic_DNA"/>
</dbReference>
<dbReference type="EMBL" id="CAEZXA010000022">
    <property type="protein sequence ID" value="CAB4669253.1"/>
    <property type="molecule type" value="Genomic_DNA"/>
</dbReference>
<evidence type="ECO:0000313" key="6">
    <source>
        <dbReference type="EMBL" id="CAB5051204.1"/>
    </source>
</evidence>
<name>A0A6J6M9N9_9ZZZZ</name>
<organism evidence="4">
    <name type="scientific">freshwater metagenome</name>
    <dbReference type="NCBI Taxonomy" id="449393"/>
    <lineage>
        <taxon>unclassified sequences</taxon>
        <taxon>metagenomes</taxon>
        <taxon>ecological metagenomes</taxon>
    </lineage>
</organism>
<reference evidence="4" key="1">
    <citation type="submission" date="2020-05" db="EMBL/GenBank/DDBJ databases">
        <authorList>
            <person name="Chiriac C."/>
            <person name="Salcher M."/>
            <person name="Ghai R."/>
            <person name="Kavagutti S V."/>
        </authorList>
    </citation>
    <scope>NUCLEOTIDE SEQUENCE</scope>
</reference>
<proteinExistence type="inferred from homology"/>
<dbReference type="EMBL" id="CAETWZ010000163">
    <property type="protein sequence ID" value="CAB4368463.1"/>
    <property type="molecule type" value="Genomic_DNA"/>
</dbReference>
<sequence>MSQGTGSTLVNMPSDFALKTMNFVHKTILTVTGGKKGWNAGNMPVLKLTTTGRTSGQPRECMLTSPIQHGDTYVVVASRGGDDHHPAWFVNLRANSTVWIATQSEAKHERRARIATTEERDEMWPIIVAKYANYGGYQLKTDREIPLIFLEKV</sequence>
<dbReference type="PANTHER" id="PTHR39428:SF1">
    <property type="entry name" value="F420H(2)-DEPENDENT QUINONE REDUCTASE RV1261C"/>
    <property type="match status" value="1"/>
</dbReference>
<evidence type="ECO:0000313" key="3">
    <source>
        <dbReference type="EMBL" id="CAB4368463.1"/>
    </source>
</evidence>
<dbReference type="GO" id="GO:0016491">
    <property type="term" value="F:oxidoreductase activity"/>
    <property type="evidence" value="ECO:0007669"/>
    <property type="project" value="InterPro"/>
</dbReference>
<dbReference type="GO" id="GO:0070967">
    <property type="term" value="F:coenzyme F420 binding"/>
    <property type="evidence" value="ECO:0007669"/>
    <property type="project" value="TreeGrafter"/>
</dbReference>
<evidence type="ECO:0000313" key="5">
    <source>
        <dbReference type="EMBL" id="CAB4761388.1"/>
    </source>
</evidence>
<dbReference type="AlphaFoldDB" id="A0A6J6M9N9"/>
<dbReference type="Gene3D" id="2.30.110.10">
    <property type="entry name" value="Electron Transport, Fmn-binding Protein, Chain A"/>
    <property type="match status" value="1"/>
</dbReference>
<dbReference type="EMBL" id="CAEZZL010000043">
    <property type="protein sequence ID" value="CAB4761388.1"/>
    <property type="molecule type" value="Genomic_DNA"/>
</dbReference>
<dbReference type="NCBIfam" id="TIGR00026">
    <property type="entry name" value="hi_GC_TIGR00026"/>
    <property type="match status" value="1"/>
</dbReference>
<protein>
    <submittedName>
        <fullName evidence="4">Unannotated protein</fullName>
    </submittedName>
</protein>
<comment type="catalytic activity">
    <reaction evidence="2">
        <text>oxidized coenzyme F420-(gamma-L-Glu)(n) + a quinol + H(+) = reduced coenzyme F420-(gamma-L-Glu)(n) + a quinone</text>
        <dbReference type="Rhea" id="RHEA:39663"/>
        <dbReference type="Rhea" id="RHEA-COMP:12939"/>
        <dbReference type="Rhea" id="RHEA-COMP:14378"/>
        <dbReference type="ChEBI" id="CHEBI:15378"/>
        <dbReference type="ChEBI" id="CHEBI:24646"/>
        <dbReference type="ChEBI" id="CHEBI:132124"/>
        <dbReference type="ChEBI" id="CHEBI:133980"/>
        <dbReference type="ChEBI" id="CHEBI:139511"/>
    </reaction>
</comment>
<gene>
    <name evidence="4" type="ORF">UFOPK2334_00424</name>
    <name evidence="5" type="ORF">UFOPK2870_00680</name>
    <name evidence="3" type="ORF">UFOPK4179_01264</name>
    <name evidence="6" type="ORF">UFOPK4293_01005</name>
</gene>
<dbReference type="InterPro" id="IPR004378">
    <property type="entry name" value="F420H2_quin_Rdtase"/>
</dbReference>
<dbReference type="PANTHER" id="PTHR39428">
    <property type="entry name" value="F420H(2)-DEPENDENT QUINONE REDUCTASE RV1261C"/>
    <property type="match status" value="1"/>
</dbReference>